<dbReference type="Pfam" id="PF00293">
    <property type="entry name" value="NUDIX"/>
    <property type="match status" value="1"/>
</dbReference>
<dbReference type="SUPFAM" id="SSF52374">
    <property type="entry name" value="Nucleotidylyl transferase"/>
    <property type="match status" value="1"/>
</dbReference>
<dbReference type="GO" id="GO:0016787">
    <property type="term" value="F:hydrolase activity"/>
    <property type="evidence" value="ECO:0007669"/>
    <property type="project" value="UniProtKB-KW"/>
</dbReference>
<dbReference type="PANTHER" id="PTHR43736:SF1">
    <property type="entry name" value="DIHYDRONEOPTERIN TRIPHOSPHATE DIPHOSPHATASE"/>
    <property type="match status" value="1"/>
</dbReference>
<dbReference type="AlphaFoldDB" id="A0A1G7J425"/>
<name>A0A1G7J425_CHIFI</name>
<evidence type="ECO:0000259" key="1">
    <source>
        <dbReference type="PROSITE" id="PS51462"/>
    </source>
</evidence>
<dbReference type="PROSITE" id="PS51462">
    <property type="entry name" value="NUDIX"/>
    <property type="match status" value="1"/>
</dbReference>
<evidence type="ECO:0000313" key="2">
    <source>
        <dbReference type="EMBL" id="SDF19544.1"/>
    </source>
</evidence>
<dbReference type="EMBL" id="FNBN01000001">
    <property type="protein sequence ID" value="SDF19544.1"/>
    <property type="molecule type" value="Genomic_DNA"/>
</dbReference>
<dbReference type="Pfam" id="PF01467">
    <property type="entry name" value="CTP_transf_like"/>
    <property type="match status" value="1"/>
</dbReference>
<dbReference type="InterPro" id="IPR015797">
    <property type="entry name" value="NUDIX_hydrolase-like_dom_sf"/>
</dbReference>
<sequence length="303" mass="34478">MTTQKPTGVIIARFQTPSLHEGHLQLIREVKSKHNRLIIILGVSPIKGGRKNPLDYYTRERMLKQLFPDVIVLPLSDQASDKVWSRKLDELLGNNFSNETFILYGSRDSFIPFYAGRFPTVALPPVQDFNATAQREAVSDKVFDTEEFRAGIIYSTYNLYPKVYPTVDIALFRNNRQELLLGRKPAENAWRLPGGFADPDDISFDAAAARELREECGQIETSPMQYEMSLQMDDWRYRSEVDKIITTLFSADLLFGEPAADDDLSAMRWINVNAIPELIAQGEIVSTHIPLLKKLAEKYSTND</sequence>
<keyword evidence="2" id="KW-0378">Hydrolase</keyword>
<dbReference type="Proteomes" id="UP000199045">
    <property type="component" value="Unassembled WGS sequence"/>
</dbReference>
<keyword evidence="2" id="KW-0548">Nucleotidyltransferase</keyword>
<dbReference type="OrthoDB" id="636676at2"/>
<evidence type="ECO:0000313" key="3">
    <source>
        <dbReference type="Proteomes" id="UP000199045"/>
    </source>
</evidence>
<dbReference type="Gene3D" id="3.40.50.620">
    <property type="entry name" value="HUPs"/>
    <property type="match status" value="1"/>
</dbReference>
<organism evidence="2 3">
    <name type="scientific">Chitinophaga filiformis</name>
    <name type="common">Myxococcus filiformis</name>
    <name type="synonym">Flexibacter filiformis</name>
    <dbReference type="NCBI Taxonomy" id="104663"/>
    <lineage>
        <taxon>Bacteria</taxon>
        <taxon>Pseudomonadati</taxon>
        <taxon>Bacteroidota</taxon>
        <taxon>Chitinophagia</taxon>
        <taxon>Chitinophagales</taxon>
        <taxon>Chitinophagaceae</taxon>
        <taxon>Chitinophaga</taxon>
    </lineage>
</organism>
<gene>
    <name evidence="2" type="ORF">SAMN04488121_1011091</name>
</gene>
<protein>
    <submittedName>
        <fullName evidence="2">Bifunctional NMN adenylyltransferase/nudix hydrolase</fullName>
    </submittedName>
</protein>
<dbReference type="InterPro" id="IPR000086">
    <property type="entry name" value="NUDIX_hydrolase_dom"/>
</dbReference>
<reference evidence="2 3" key="1">
    <citation type="submission" date="2016-10" db="EMBL/GenBank/DDBJ databases">
        <authorList>
            <person name="de Groot N.N."/>
        </authorList>
    </citation>
    <scope>NUCLEOTIDE SEQUENCE [LARGE SCALE GENOMIC DNA]</scope>
    <source>
        <strain evidence="2 3">DSM 527</strain>
    </source>
</reference>
<proteinExistence type="predicted"/>
<dbReference type="STRING" id="104663.SAMN04488121_1011091"/>
<dbReference type="InterPro" id="IPR004821">
    <property type="entry name" value="Cyt_trans-like"/>
</dbReference>
<accession>A0A1G7J425</accession>
<dbReference type="Gene3D" id="3.90.79.10">
    <property type="entry name" value="Nucleoside Triphosphate Pyrophosphohydrolase"/>
    <property type="match status" value="1"/>
</dbReference>
<dbReference type="InterPro" id="IPR014729">
    <property type="entry name" value="Rossmann-like_a/b/a_fold"/>
</dbReference>
<feature type="domain" description="Nudix hydrolase" evidence="1">
    <location>
        <begin position="162"/>
        <end position="292"/>
    </location>
</feature>
<dbReference type="GO" id="GO:0016779">
    <property type="term" value="F:nucleotidyltransferase activity"/>
    <property type="evidence" value="ECO:0007669"/>
    <property type="project" value="UniProtKB-KW"/>
</dbReference>
<keyword evidence="2" id="KW-0808">Transferase</keyword>
<dbReference type="SUPFAM" id="SSF55811">
    <property type="entry name" value="Nudix"/>
    <property type="match status" value="1"/>
</dbReference>
<dbReference type="PANTHER" id="PTHR43736">
    <property type="entry name" value="ADP-RIBOSE PYROPHOSPHATASE"/>
    <property type="match status" value="1"/>
</dbReference>
<dbReference type="RefSeq" id="WP_089829263.1">
    <property type="nucleotide sequence ID" value="NZ_FNBN01000001.1"/>
</dbReference>